<feature type="signal peptide" evidence="4">
    <location>
        <begin position="1"/>
        <end position="20"/>
    </location>
</feature>
<dbReference type="AlphaFoldDB" id="A0A0B9GJS6"/>
<dbReference type="InterPro" id="IPR011990">
    <property type="entry name" value="TPR-like_helical_dom_sf"/>
</dbReference>
<dbReference type="RefSeq" id="WP_039457923.1">
    <property type="nucleotide sequence ID" value="NZ_JWLZ01000026.1"/>
</dbReference>
<dbReference type="InterPro" id="IPR013360">
    <property type="entry name" value="Pilus_4_PilW"/>
</dbReference>
<dbReference type="Proteomes" id="UP000031278">
    <property type="component" value="Unassembled WGS sequence"/>
</dbReference>
<evidence type="ECO:0000256" key="3">
    <source>
        <dbReference type="PROSITE-ProRule" id="PRU00339"/>
    </source>
</evidence>
<keyword evidence="2 3" id="KW-0802">TPR repeat</keyword>
<sequence length="252" mass="29206">MVRWTMYLILCSFMAGCVTVDETGNAPQSVNKTEAAEARVTLGLGYLETGQWQRARDNFELALQYAPRYYRALNAMAYYYQRVGEPESAEAIYRQALQYSPKNGDVRNNYGVFLCSQGRYDEAIDEFERAIKQPYYYLTSASYENAALCSLEQGNQPQARGYFEKALAYEPYRAKSMLQLSKLDIEAQNFKEARVRLFTFNKRYGYKADSLWLLIQLEQRAGYDSQADKYAGILKAQYPESQQYQNYLANEY</sequence>
<dbReference type="PANTHER" id="PTHR45586:SF1">
    <property type="entry name" value="LIPOPOLYSACCHARIDE ASSEMBLY PROTEIN B"/>
    <property type="match status" value="1"/>
</dbReference>
<dbReference type="Pfam" id="PF13432">
    <property type="entry name" value="TPR_16"/>
    <property type="match status" value="1"/>
</dbReference>
<evidence type="ECO:0000256" key="1">
    <source>
        <dbReference type="ARBA" id="ARBA00022737"/>
    </source>
</evidence>
<gene>
    <name evidence="5" type="ORF">RJ45_03190</name>
</gene>
<dbReference type="PANTHER" id="PTHR45586">
    <property type="entry name" value="TPR REPEAT-CONTAINING PROTEIN PA4667"/>
    <property type="match status" value="1"/>
</dbReference>
<evidence type="ECO:0000256" key="2">
    <source>
        <dbReference type="ARBA" id="ARBA00022803"/>
    </source>
</evidence>
<organism evidence="5 6">
    <name type="scientific">Photobacterium gaetbulicola</name>
    <dbReference type="NCBI Taxonomy" id="1295392"/>
    <lineage>
        <taxon>Bacteria</taxon>
        <taxon>Pseudomonadati</taxon>
        <taxon>Pseudomonadota</taxon>
        <taxon>Gammaproteobacteria</taxon>
        <taxon>Vibrionales</taxon>
        <taxon>Vibrionaceae</taxon>
        <taxon>Photobacterium</taxon>
    </lineage>
</organism>
<feature type="repeat" description="TPR" evidence="3">
    <location>
        <begin position="36"/>
        <end position="69"/>
    </location>
</feature>
<accession>A0A0B9GJS6</accession>
<dbReference type="InterPro" id="IPR051012">
    <property type="entry name" value="CellSynth/LPSAsmb/PSIAsmb"/>
</dbReference>
<dbReference type="SMART" id="SM00028">
    <property type="entry name" value="TPR"/>
    <property type="match status" value="4"/>
</dbReference>
<keyword evidence="1" id="KW-0677">Repeat</keyword>
<evidence type="ECO:0000313" key="5">
    <source>
        <dbReference type="EMBL" id="KHT65045.1"/>
    </source>
</evidence>
<dbReference type="PROSITE" id="PS51257">
    <property type="entry name" value="PROKAR_LIPOPROTEIN"/>
    <property type="match status" value="1"/>
</dbReference>
<reference evidence="5 6" key="1">
    <citation type="submission" date="2014-12" db="EMBL/GenBank/DDBJ databases">
        <title>Genome sequencing of Photobacterium gaetbulicola AD005a.</title>
        <authorList>
            <person name="Adrian T.G.S."/>
            <person name="Chan K.G."/>
        </authorList>
    </citation>
    <scope>NUCLEOTIDE SEQUENCE [LARGE SCALE GENOMIC DNA]</scope>
    <source>
        <strain evidence="5 6">AD005a</strain>
    </source>
</reference>
<name>A0A0B9GJS6_9GAMM</name>
<dbReference type="InterPro" id="IPR019734">
    <property type="entry name" value="TPR_rpt"/>
</dbReference>
<feature type="chain" id="PRO_5002128796" evidence="4">
    <location>
        <begin position="21"/>
        <end position="252"/>
    </location>
</feature>
<dbReference type="PROSITE" id="PS50005">
    <property type="entry name" value="TPR"/>
    <property type="match status" value="3"/>
</dbReference>
<keyword evidence="4" id="KW-0732">Signal</keyword>
<comment type="caution">
    <text evidence="5">The sequence shown here is derived from an EMBL/GenBank/DDBJ whole genome shotgun (WGS) entry which is preliminary data.</text>
</comment>
<dbReference type="SUPFAM" id="SSF48452">
    <property type="entry name" value="TPR-like"/>
    <property type="match status" value="1"/>
</dbReference>
<dbReference type="EMBL" id="JWLZ01000026">
    <property type="protein sequence ID" value="KHT65045.1"/>
    <property type="molecule type" value="Genomic_DNA"/>
</dbReference>
<dbReference type="Gene3D" id="1.25.40.10">
    <property type="entry name" value="Tetratricopeptide repeat domain"/>
    <property type="match status" value="1"/>
</dbReference>
<protein>
    <submittedName>
        <fullName evidence="5">Pilus assembly protein PilW</fullName>
    </submittedName>
</protein>
<feature type="repeat" description="TPR" evidence="3">
    <location>
        <begin position="140"/>
        <end position="173"/>
    </location>
</feature>
<feature type="repeat" description="TPR" evidence="3">
    <location>
        <begin position="70"/>
        <end position="103"/>
    </location>
</feature>
<dbReference type="NCBIfam" id="TIGR02521">
    <property type="entry name" value="type_IV_pilW"/>
    <property type="match status" value="1"/>
</dbReference>
<evidence type="ECO:0000313" key="6">
    <source>
        <dbReference type="Proteomes" id="UP000031278"/>
    </source>
</evidence>
<evidence type="ECO:0000256" key="4">
    <source>
        <dbReference type="SAM" id="SignalP"/>
    </source>
</evidence>
<proteinExistence type="predicted"/>